<dbReference type="AlphaFoldDB" id="A0A975J1J9"/>
<dbReference type="RefSeq" id="WP_211633083.1">
    <property type="nucleotide sequence ID" value="NZ_CP073100.1"/>
</dbReference>
<dbReference type="KEGG" id="lamb:KBB96_05145"/>
<name>A0A975J1J9_9BACT</name>
<dbReference type="Proteomes" id="UP000676169">
    <property type="component" value="Chromosome"/>
</dbReference>
<sequence>MSDTIDSILDAHRKNPDEPPAGFYQLIRVDGSEHFLEIRFRDGIKTAFAYDKLSWFNYSPETSALDLNFMGTTVSVEGRGLDDLFQALKGKRVSWVKEADTELQDNDANSCFIKEIWITPPDDSGGEEEVQ</sequence>
<organism evidence="1 2">
    <name type="scientific">Luteolibacter ambystomatis</name>
    <dbReference type="NCBI Taxonomy" id="2824561"/>
    <lineage>
        <taxon>Bacteria</taxon>
        <taxon>Pseudomonadati</taxon>
        <taxon>Verrucomicrobiota</taxon>
        <taxon>Verrucomicrobiia</taxon>
        <taxon>Verrucomicrobiales</taxon>
        <taxon>Verrucomicrobiaceae</taxon>
        <taxon>Luteolibacter</taxon>
    </lineage>
</organism>
<protein>
    <submittedName>
        <fullName evidence="1">Uncharacterized protein</fullName>
    </submittedName>
</protein>
<keyword evidence="2" id="KW-1185">Reference proteome</keyword>
<accession>A0A975J1J9</accession>
<evidence type="ECO:0000313" key="1">
    <source>
        <dbReference type="EMBL" id="QUE52279.1"/>
    </source>
</evidence>
<gene>
    <name evidence="1" type="ORF">KBB96_05145</name>
</gene>
<reference evidence="1" key="1">
    <citation type="submission" date="2021-04" db="EMBL/GenBank/DDBJ databases">
        <title>Luteolibacter sp. 32A isolated from the skin of an Anderson's salamander (Ambystoma andersonii).</title>
        <authorList>
            <person name="Spergser J."/>
            <person name="Busse H.-J."/>
        </authorList>
    </citation>
    <scope>NUCLEOTIDE SEQUENCE</scope>
    <source>
        <strain evidence="1">32A</strain>
    </source>
</reference>
<evidence type="ECO:0000313" key="2">
    <source>
        <dbReference type="Proteomes" id="UP000676169"/>
    </source>
</evidence>
<dbReference type="EMBL" id="CP073100">
    <property type="protein sequence ID" value="QUE52279.1"/>
    <property type="molecule type" value="Genomic_DNA"/>
</dbReference>
<proteinExistence type="predicted"/>